<protein>
    <submittedName>
        <fullName evidence="1">Uncharacterized protein</fullName>
    </submittedName>
</protein>
<sequence>MFQILFLEKHHHFFYLGSVFSRSLIPRWRLLFVIMPRDFML</sequence>
<dbReference type="EMBL" id="GGEC01041253">
    <property type="protein sequence ID" value="MBX21737.1"/>
    <property type="molecule type" value="Transcribed_RNA"/>
</dbReference>
<reference evidence="1" key="1">
    <citation type="submission" date="2018-02" db="EMBL/GenBank/DDBJ databases">
        <title>Rhizophora mucronata_Transcriptome.</title>
        <authorList>
            <person name="Meera S.P."/>
            <person name="Sreeshan A."/>
            <person name="Augustine A."/>
        </authorList>
    </citation>
    <scope>NUCLEOTIDE SEQUENCE</scope>
    <source>
        <tissue evidence="1">Leaf</tissue>
    </source>
</reference>
<organism evidence="1">
    <name type="scientific">Rhizophora mucronata</name>
    <name type="common">Asiatic mangrove</name>
    <dbReference type="NCBI Taxonomy" id="61149"/>
    <lineage>
        <taxon>Eukaryota</taxon>
        <taxon>Viridiplantae</taxon>
        <taxon>Streptophyta</taxon>
        <taxon>Embryophyta</taxon>
        <taxon>Tracheophyta</taxon>
        <taxon>Spermatophyta</taxon>
        <taxon>Magnoliopsida</taxon>
        <taxon>eudicotyledons</taxon>
        <taxon>Gunneridae</taxon>
        <taxon>Pentapetalae</taxon>
        <taxon>rosids</taxon>
        <taxon>fabids</taxon>
        <taxon>Malpighiales</taxon>
        <taxon>Rhizophoraceae</taxon>
        <taxon>Rhizophora</taxon>
    </lineage>
</organism>
<proteinExistence type="predicted"/>
<evidence type="ECO:0000313" key="1">
    <source>
        <dbReference type="EMBL" id="MBX21737.1"/>
    </source>
</evidence>
<dbReference type="AlphaFoldDB" id="A0A2P2LUT0"/>
<name>A0A2P2LUT0_RHIMU</name>
<accession>A0A2P2LUT0</accession>